<proteinExistence type="predicted"/>
<organism evidence="1 2">
    <name type="scientific">Polyplax serrata</name>
    <name type="common">Common mouse louse</name>
    <dbReference type="NCBI Taxonomy" id="468196"/>
    <lineage>
        <taxon>Eukaryota</taxon>
        <taxon>Metazoa</taxon>
        <taxon>Ecdysozoa</taxon>
        <taxon>Arthropoda</taxon>
        <taxon>Hexapoda</taxon>
        <taxon>Insecta</taxon>
        <taxon>Pterygota</taxon>
        <taxon>Neoptera</taxon>
        <taxon>Paraneoptera</taxon>
        <taxon>Psocodea</taxon>
        <taxon>Troctomorpha</taxon>
        <taxon>Phthiraptera</taxon>
        <taxon>Anoplura</taxon>
        <taxon>Polyplacidae</taxon>
        <taxon>Polyplax</taxon>
    </lineage>
</organism>
<dbReference type="AlphaFoldDB" id="A0AAN8XMN5"/>
<evidence type="ECO:0000313" key="1">
    <source>
        <dbReference type="EMBL" id="KAK6643883.1"/>
    </source>
</evidence>
<reference evidence="1 2" key="1">
    <citation type="submission" date="2023-10" db="EMBL/GenBank/DDBJ databases">
        <title>Genomes of two closely related lineages of the louse Polyplax serrata with different host specificities.</title>
        <authorList>
            <person name="Martinu J."/>
            <person name="Tarabai H."/>
            <person name="Stefka J."/>
            <person name="Hypsa V."/>
        </authorList>
    </citation>
    <scope>NUCLEOTIDE SEQUENCE [LARGE SCALE GENOMIC DNA]</scope>
    <source>
        <strain evidence="1">HR10_N</strain>
    </source>
</reference>
<sequence length="120" mass="13540">MLVWRDGSFLEGITWNDVKRQTRGTTGDWGGNAGEKPQFREKRLEPVGFHLSRVVQGILKGAVILMRGSSKRSNKKGDGTGQILIMSKKSPGPHYFYASSVTRTRHISTVWNGQGWGWWH</sequence>
<name>A0AAN8XMN5_POLSC</name>
<evidence type="ECO:0000313" key="2">
    <source>
        <dbReference type="Proteomes" id="UP001372834"/>
    </source>
</evidence>
<comment type="caution">
    <text evidence="1">The sequence shown here is derived from an EMBL/GenBank/DDBJ whole genome shotgun (WGS) entry which is preliminary data.</text>
</comment>
<dbReference type="EMBL" id="JAWJWE010000001">
    <property type="protein sequence ID" value="KAK6643883.1"/>
    <property type="molecule type" value="Genomic_DNA"/>
</dbReference>
<dbReference type="Proteomes" id="UP001372834">
    <property type="component" value="Unassembled WGS sequence"/>
</dbReference>
<gene>
    <name evidence="1" type="ORF">RUM43_000147</name>
</gene>
<accession>A0AAN8XMN5</accession>
<protein>
    <submittedName>
        <fullName evidence="1">Uncharacterized protein</fullName>
    </submittedName>
</protein>